<feature type="region of interest" description="Disordered" evidence="1">
    <location>
        <begin position="1"/>
        <end position="34"/>
    </location>
</feature>
<evidence type="ECO:0000313" key="3">
    <source>
        <dbReference type="Proteomes" id="UP001341281"/>
    </source>
</evidence>
<sequence length="228" mass="25493">MARTPENAGRPIESTRTTPNPSPQRYKAFPHSNFSLAPPAGLAPFFLPQIPHRRRCATANAIFADPYREHVADDDGKLRRSRTTDAATTTPSQSRERPRLPLLLPLHQHENDYSPARKPRRKAIVLGNDGGSVMQPHVPDRLDPWRPRILRAHSSESAVDSISAQFSSSEKQNDARKGRSLPGSVSGWLRYRRAGLGDELRDDHFNDGGDETDEDETDGDTSHEGRYD</sequence>
<evidence type="ECO:0000256" key="1">
    <source>
        <dbReference type="SAM" id="MobiDB-lite"/>
    </source>
</evidence>
<organism evidence="2 3">
    <name type="scientific">Paspalum notatum var. saurae</name>
    <dbReference type="NCBI Taxonomy" id="547442"/>
    <lineage>
        <taxon>Eukaryota</taxon>
        <taxon>Viridiplantae</taxon>
        <taxon>Streptophyta</taxon>
        <taxon>Embryophyta</taxon>
        <taxon>Tracheophyta</taxon>
        <taxon>Spermatophyta</taxon>
        <taxon>Magnoliopsida</taxon>
        <taxon>Liliopsida</taxon>
        <taxon>Poales</taxon>
        <taxon>Poaceae</taxon>
        <taxon>PACMAD clade</taxon>
        <taxon>Panicoideae</taxon>
        <taxon>Andropogonodae</taxon>
        <taxon>Paspaleae</taxon>
        <taxon>Paspalinae</taxon>
        <taxon>Paspalum</taxon>
    </lineage>
</organism>
<dbReference type="Proteomes" id="UP001341281">
    <property type="component" value="Chromosome 06"/>
</dbReference>
<feature type="region of interest" description="Disordered" evidence="1">
    <location>
        <begin position="156"/>
        <end position="187"/>
    </location>
</feature>
<dbReference type="AlphaFoldDB" id="A0AAQ3TXY5"/>
<proteinExistence type="predicted"/>
<feature type="region of interest" description="Disordered" evidence="1">
    <location>
        <begin position="199"/>
        <end position="228"/>
    </location>
</feature>
<reference evidence="2 3" key="1">
    <citation type="submission" date="2024-02" db="EMBL/GenBank/DDBJ databases">
        <title>High-quality chromosome-scale genome assembly of Pensacola bahiagrass (Paspalum notatum Flugge var. saurae).</title>
        <authorList>
            <person name="Vega J.M."/>
            <person name="Podio M."/>
            <person name="Orjuela J."/>
            <person name="Siena L.A."/>
            <person name="Pessino S.C."/>
            <person name="Combes M.C."/>
            <person name="Mariac C."/>
            <person name="Albertini E."/>
            <person name="Pupilli F."/>
            <person name="Ortiz J.P.A."/>
            <person name="Leblanc O."/>
        </authorList>
    </citation>
    <scope>NUCLEOTIDE SEQUENCE [LARGE SCALE GENOMIC DNA]</scope>
    <source>
        <strain evidence="2">R1</strain>
        <tissue evidence="2">Leaf</tissue>
    </source>
</reference>
<feature type="compositionally biased region" description="Acidic residues" evidence="1">
    <location>
        <begin position="208"/>
        <end position="219"/>
    </location>
</feature>
<gene>
    <name evidence="2" type="ORF">U9M48_027036</name>
</gene>
<protein>
    <submittedName>
        <fullName evidence="2">Uncharacterized protein</fullName>
    </submittedName>
</protein>
<dbReference type="EMBL" id="CP144750">
    <property type="protein sequence ID" value="WVZ79460.1"/>
    <property type="molecule type" value="Genomic_DNA"/>
</dbReference>
<feature type="compositionally biased region" description="Polar residues" evidence="1">
    <location>
        <begin position="156"/>
        <end position="170"/>
    </location>
</feature>
<feature type="region of interest" description="Disordered" evidence="1">
    <location>
        <begin position="72"/>
        <end position="98"/>
    </location>
</feature>
<name>A0AAQ3TXY5_PASNO</name>
<accession>A0AAQ3TXY5</accession>
<keyword evidence="3" id="KW-1185">Reference proteome</keyword>
<evidence type="ECO:0000313" key="2">
    <source>
        <dbReference type="EMBL" id="WVZ79460.1"/>
    </source>
</evidence>
<feature type="compositionally biased region" description="Low complexity" evidence="1">
    <location>
        <begin position="84"/>
        <end position="93"/>
    </location>
</feature>